<dbReference type="SUPFAM" id="SSF50998">
    <property type="entry name" value="Quinoprotein alcohol dehydrogenase-like"/>
    <property type="match status" value="1"/>
</dbReference>
<evidence type="ECO:0000313" key="13">
    <source>
        <dbReference type="Proteomes" id="UP001217089"/>
    </source>
</evidence>
<keyword evidence="5 8" id="KW-0067">ATP-binding</keyword>
<dbReference type="InterPro" id="IPR032675">
    <property type="entry name" value="LRR_dom_sf"/>
</dbReference>
<accession>A0ABQ9FNB6</accession>
<dbReference type="Pfam" id="PF12799">
    <property type="entry name" value="LRR_4"/>
    <property type="match status" value="1"/>
</dbReference>
<dbReference type="Pfam" id="PF08477">
    <property type="entry name" value="Roc"/>
    <property type="match status" value="1"/>
</dbReference>
<evidence type="ECO:0000256" key="8">
    <source>
        <dbReference type="PROSITE-ProRule" id="PRU10141"/>
    </source>
</evidence>
<dbReference type="PANTHER" id="PTHR24198:SF169">
    <property type="entry name" value="NON-SPECIFIC SERINE_THREONINE PROTEIN KINASE"/>
    <property type="match status" value="1"/>
</dbReference>
<feature type="repeat" description="ANK" evidence="7">
    <location>
        <begin position="249"/>
        <end position="281"/>
    </location>
</feature>
<evidence type="ECO:0000256" key="3">
    <source>
        <dbReference type="ARBA" id="ARBA00022737"/>
    </source>
</evidence>
<dbReference type="Pfam" id="PF13855">
    <property type="entry name" value="LRR_8"/>
    <property type="match status" value="1"/>
</dbReference>
<feature type="region of interest" description="Disordered" evidence="9">
    <location>
        <begin position="1489"/>
        <end position="1511"/>
    </location>
</feature>
<dbReference type="Pfam" id="PF00069">
    <property type="entry name" value="Pkinase"/>
    <property type="match status" value="1"/>
</dbReference>
<organism evidence="12 13">
    <name type="scientific">Tegillarca granosa</name>
    <name type="common">Malaysian cockle</name>
    <name type="synonym">Anadara granosa</name>
    <dbReference type="NCBI Taxonomy" id="220873"/>
    <lineage>
        <taxon>Eukaryota</taxon>
        <taxon>Metazoa</taxon>
        <taxon>Spiralia</taxon>
        <taxon>Lophotrochozoa</taxon>
        <taxon>Mollusca</taxon>
        <taxon>Bivalvia</taxon>
        <taxon>Autobranchia</taxon>
        <taxon>Pteriomorphia</taxon>
        <taxon>Arcoida</taxon>
        <taxon>Arcoidea</taxon>
        <taxon>Arcidae</taxon>
        <taxon>Tegillarca</taxon>
    </lineage>
</organism>
<dbReference type="Gene3D" id="3.30.70.1390">
    <property type="entry name" value="ROC domain from the Parkinson's disease-associated leucine-rich repeat kinase 2"/>
    <property type="match status" value="1"/>
</dbReference>
<dbReference type="SMART" id="SM00364">
    <property type="entry name" value="LRR_BAC"/>
    <property type="match status" value="6"/>
</dbReference>
<dbReference type="SMART" id="SM00248">
    <property type="entry name" value="ANK"/>
    <property type="match status" value="9"/>
</dbReference>
<dbReference type="InterPro" id="IPR002110">
    <property type="entry name" value="Ankyrin_rpt"/>
</dbReference>
<dbReference type="InterPro" id="IPR003591">
    <property type="entry name" value="Leu-rich_rpt_typical-subtyp"/>
</dbReference>
<keyword evidence="13" id="KW-1185">Reference proteome</keyword>
<dbReference type="Pfam" id="PF12796">
    <property type="entry name" value="Ank_2"/>
    <property type="match status" value="3"/>
</dbReference>
<dbReference type="SUPFAM" id="SSF52540">
    <property type="entry name" value="P-loop containing nucleoside triphosphate hydrolases"/>
    <property type="match status" value="1"/>
</dbReference>
<evidence type="ECO:0000259" key="11">
    <source>
        <dbReference type="PROSITE" id="PS51424"/>
    </source>
</evidence>
<feature type="compositionally biased region" description="Polar residues" evidence="9">
    <location>
        <begin position="805"/>
        <end position="814"/>
    </location>
</feature>
<feature type="domain" description="Roc" evidence="11">
    <location>
        <begin position="1124"/>
        <end position="1337"/>
    </location>
</feature>
<dbReference type="InterPro" id="IPR017441">
    <property type="entry name" value="Protein_kinase_ATP_BS"/>
</dbReference>
<evidence type="ECO:0000256" key="7">
    <source>
        <dbReference type="PROSITE-ProRule" id="PRU00023"/>
    </source>
</evidence>
<evidence type="ECO:0000259" key="10">
    <source>
        <dbReference type="PROSITE" id="PS50011"/>
    </source>
</evidence>
<feature type="compositionally biased region" description="Polar residues" evidence="9">
    <location>
        <begin position="1499"/>
        <end position="1511"/>
    </location>
</feature>
<feature type="repeat" description="ANK" evidence="7">
    <location>
        <begin position="330"/>
        <end position="362"/>
    </location>
</feature>
<feature type="region of interest" description="Disordered" evidence="9">
    <location>
        <begin position="798"/>
        <end position="817"/>
    </location>
</feature>
<dbReference type="InterPro" id="IPR008271">
    <property type="entry name" value="Ser/Thr_kinase_AS"/>
</dbReference>
<evidence type="ECO:0000256" key="2">
    <source>
        <dbReference type="ARBA" id="ARBA00022614"/>
    </source>
</evidence>
<evidence type="ECO:0000256" key="9">
    <source>
        <dbReference type="SAM" id="MobiDB-lite"/>
    </source>
</evidence>
<dbReference type="PROSITE" id="PS50011">
    <property type="entry name" value="PROTEIN_KINASE_DOM"/>
    <property type="match status" value="1"/>
</dbReference>
<dbReference type="SUPFAM" id="SSF48403">
    <property type="entry name" value="Ankyrin repeat"/>
    <property type="match status" value="1"/>
</dbReference>
<dbReference type="InterPro" id="IPR001611">
    <property type="entry name" value="Leu-rich_rpt"/>
</dbReference>
<dbReference type="PROSITE" id="PS50088">
    <property type="entry name" value="ANK_REPEAT"/>
    <property type="match status" value="5"/>
</dbReference>
<dbReference type="PROSITE" id="PS00108">
    <property type="entry name" value="PROTEIN_KINASE_ST"/>
    <property type="match status" value="1"/>
</dbReference>
<dbReference type="InterPro" id="IPR027417">
    <property type="entry name" value="P-loop_NTPase"/>
</dbReference>
<dbReference type="Gene3D" id="1.10.510.10">
    <property type="entry name" value="Transferase(Phosphotransferase) domain 1"/>
    <property type="match status" value="1"/>
</dbReference>
<dbReference type="PROSITE" id="PS51424">
    <property type="entry name" value="ROC"/>
    <property type="match status" value="1"/>
</dbReference>
<evidence type="ECO:0000256" key="5">
    <source>
        <dbReference type="ARBA" id="ARBA00022840"/>
    </source>
</evidence>
<sequence>MNVSIITDLSSPPDNILQTFWLLSIDNRTKSERQIERKLSFVSDQFSGTNKILNQLSLRVKILCSDNSEKFSFSMPVAPPKLPGSTTMTLTPNLSISSLKPSENVSTPYLVMLYAVLVGKDKRPLTLSFSILFSLYCNKLQIIPLALRIRGRNAFVTLTTPNRLTSAILLYEYVMGDFDGQELIQAAIFDDYDFLSCLLEGECANFIDCRDTCGRTAVYTAVSNNSQQCLKLLLQRGADPNIASNEKFNCMTPLHSALVDGKKDIVELLLKYGADLNIKNATVRDLQMAGIKDDFMQACRNKDVDMVTECIKKMKTSDARERMINDKCKDGLSPLCLACKNGWIDLATLLLDHGADSSTCTENGYGPIHIACEHNELEMLKNCPEVVKLKTSNDQHQPPIHVAVMSGHLDVIKTIFEFRYPDVVLEDYQDVDEQCTYSFAFDINSIDSEGRTALYLAAEEGEKNIVEYLLNFKLKAKSLAKKQKRKSLSAKDVFIDFHPVKLNTTSKNGLRPLHIAIKNRYYDVIDLLLKHKAVVNCTVVDSNKMSSALILACENKDSLVLDKLLQNGAEDSDKSVFKIASKNQPNVVPTLLKYRTFKDPNHHINKSGIRKRYLDECYTFSENSSSMEFSSVHCDYKARFPVNPVQIRWNELDYLTVINEEWIMDAAYHHNPNMTSINSSFSLFAITSVDLSGNHIGVSFPSALFKLPSLQYLNISNNRIENFPGEISIHLEWECLQELKIDHNRLGNLPVYIVTLPALKILSLSHNYVSEIPVELWGSESLVVVNLSENRIHSLESPMMKNEPNIGSSSSPRNSPFEEIRSEINHSSENEEKFFPEYPEEDNIKHVNYWNSNVKVSTTEYDLLYDSRSSKPGLHELDLSGNELTDVPVWLSCCCPCLETLNLSKNRISSVRNIGCYPPNLKNLDLSNNKYINLKPWSLSDSASASMQICYSIRSNKKRHLSQGGCIHRQHTQLTYLDTLNISNNEFLREIQVTKLSSTHHVTPQNTGTGRSRGSSASSVDSTNSFHVPGDEIMLFPSLTSLDLSSNKNLTSLPKELGYITSLKRLSISKSGVKELPPQLGLLKHLFTLEIDRCPLEGPLQDIIRHSTMLTRDILGFLLSVLEDSVEYNSMNLMFVGTHDIGKTTLLRRLQKKRRAGYPPVTTWLQRMSGNQAGVRLDGGTLSTVGIDIDELTIGEKRSNGQVTFRTWDFGGQTEYYATHQYFLSQRSLYLVMWNLKHGEEGVHGIWQWLVNIQARAPGAPVIIVGTHKDVLDQKRSNYPKSFEEDLNEKIDKIFISVEEPEKCGLPNVIGRINVSCTKGDNIDKLVDLIYDKVFELKHPIRRTEKLLRHKVPKKYLILQDIVKELAKERVEEQKKDPVLDRDSILFHYEDLALKDLYFLNPQWLCDQLAQVVTVEHVHRFIKNENIEQYIIGLLAKFELALQFDQTRLLLPSLLPSESKREVSKIKIPLQKPQNMIVNPQTLQGGAGTSTLYSRDGSSKPNLSSTDGHPLQDQNTAQKLRLMKCKHTNNVTFAYCRLYVMTYFPSGFWPRLITKVLADSSLYEVVSKMYPLPADILNSCARLRNNVPEWQPWQTGIELVQYDTVLFRIKEVQAGESGLCSYTNCNLQCYFDDSWTDLDLINIFFSETDQSSFQSLIPVRKEQVFRDEKASAKLMTKVTDHIDTLLQDWYPEIGESRFVQNCFGRYLITRVIPCSHCLHQRVQMELLSDKSAHWQYVNEYTNEVTTEVSQLVEDEENKSGGFTLYCFLVERCIMNFLNGYNELCLKHGSAFHDLDSGIIVNETDNLTMIKKLGRGSFGDVYSGVLKRIEEPSKDVAIKILCKDQHRVHQQSGMLQLYMENACSAYLTARQEVSILLTLQHDNIVPLLGLSVRPLALLLSLAPHGSLQGVLSRIREDGHWLSVFTIKQIIIQVADALSYLHSKSIIYRDLKSDNVLVWHMPMSQNSEELDPVTVKLADYGISRTVLPAGMKGYGGTLPFIAPEILQHAGRNTYSEKELKYPSHLIDLMCVCWSHDPNLRPSAQGIQMVASSAQFCHVMDAVSMEATVNVFAGCSVFIGPNKEADINMDELQEETEELVQQTHNHHTQVWLSTKIGKKNCCLEVYKYDSNLRCTTKRSVAMETGHDIQGMVCTDKLVWCFDTLGSVHVYDSVTGALINRRELEKVEGPVRVLNVQHLTNNTEDNILLLLVNQRHSSSNNAVLIWAGQNGGKITIINLNNPTTLYKVVDHFSIPNERKNCIFLETYSAGDRCYSSVWSYNHPGTVINRWNTKTYEIEGELNCAHVVPLTESHHISLNHSFEATRYQVTAMKILDKYLYAGTTWGCIIVADAISLQPYTAFRCHNNEEPYIKSILPLYNFTEASSTSVSGVVTVGKGYRDLITHLPNMANIHVPSSQNEERDDRWELINSVPMQPFVEERGQLAKNTFILSWFAKNWEFY</sequence>
<dbReference type="Proteomes" id="UP001217089">
    <property type="component" value="Unassembled WGS sequence"/>
</dbReference>
<dbReference type="InterPro" id="IPR036770">
    <property type="entry name" value="Ankyrin_rpt-contain_sf"/>
</dbReference>
<evidence type="ECO:0000256" key="4">
    <source>
        <dbReference type="ARBA" id="ARBA00022741"/>
    </source>
</evidence>
<dbReference type="PROSITE" id="PS51450">
    <property type="entry name" value="LRR"/>
    <property type="match status" value="3"/>
</dbReference>
<name>A0ABQ9FNB6_TEGGR</name>
<gene>
    <name evidence="12" type="ORF">KUTeg_003846</name>
</gene>
<dbReference type="SUPFAM" id="SSF52058">
    <property type="entry name" value="L domain-like"/>
    <property type="match status" value="1"/>
</dbReference>
<dbReference type="Gene3D" id="3.80.10.10">
    <property type="entry name" value="Ribonuclease Inhibitor"/>
    <property type="match status" value="3"/>
</dbReference>
<keyword evidence="6 7" id="KW-0040">ANK repeat</keyword>
<dbReference type="SUPFAM" id="SSF56112">
    <property type="entry name" value="Protein kinase-like (PK-like)"/>
    <property type="match status" value="1"/>
</dbReference>
<evidence type="ECO:0000256" key="6">
    <source>
        <dbReference type="ARBA" id="ARBA00023043"/>
    </source>
</evidence>
<feature type="domain" description="Protein kinase" evidence="10">
    <location>
        <begin position="1806"/>
        <end position="2097"/>
    </location>
</feature>
<feature type="repeat" description="ANK" evidence="7">
    <location>
        <begin position="449"/>
        <end position="471"/>
    </location>
</feature>
<dbReference type="InterPro" id="IPR025875">
    <property type="entry name" value="Leu-rich_rpt_4"/>
</dbReference>
<keyword evidence="4 8" id="KW-0547">Nucleotide-binding</keyword>
<dbReference type="PANTHER" id="PTHR24198">
    <property type="entry name" value="ANKYRIN REPEAT AND PROTEIN KINASE DOMAIN-CONTAINING PROTEIN"/>
    <property type="match status" value="1"/>
</dbReference>
<dbReference type="SMART" id="SM00220">
    <property type="entry name" value="S_TKc"/>
    <property type="match status" value="1"/>
</dbReference>
<dbReference type="PROSITE" id="PS00107">
    <property type="entry name" value="PROTEIN_KINASE_ATP"/>
    <property type="match status" value="1"/>
</dbReference>
<dbReference type="PROSITE" id="PS50297">
    <property type="entry name" value="ANK_REP_REGION"/>
    <property type="match status" value="5"/>
</dbReference>
<dbReference type="InterPro" id="IPR011009">
    <property type="entry name" value="Kinase-like_dom_sf"/>
</dbReference>
<evidence type="ECO:0008006" key="14">
    <source>
        <dbReference type="Google" id="ProtNLM"/>
    </source>
</evidence>
<evidence type="ECO:0000256" key="1">
    <source>
        <dbReference type="ARBA" id="ARBA00001946"/>
    </source>
</evidence>
<comment type="caution">
    <text evidence="12">The sequence shown here is derived from an EMBL/GenBank/DDBJ whole genome shotgun (WGS) entry which is preliminary data.</text>
</comment>
<evidence type="ECO:0000313" key="12">
    <source>
        <dbReference type="EMBL" id="KAJ8318755.1"/>
    </source>
</evidence>
<dbReference type="Gene3D" id="3.40.50.300">
    <property type="entry name" value="P-loop containing nucleotide triphosphate hydrolases"/>
    <property type="match status" value="1"/>
</dbReference>
<protein>
    <recommendedName>
        <fullName evidence="14">Non-specific serine/threonine protein kinase</fullName>
    </recommendedName>
</protein>
<feature type="region of interest" description="Disordered" evidence="9">
    <location>
        <begin position="998"/>
        <end position="1023"/>
    </location>
</feature>
<keyword evidence="3" id="KW-0677">Repeat</keyword>
<feature type="binding site" evidence="8">
    <location>
        <position position="1838"/>
    </location>
    <ligand>
        <name>ATP</name>
        <dbReference type="ChEBI" id="CHEBI:30616"/>
    </ligand>
</feature>
<dbReference type="InterPro" id="IPR000719">
    <property type="entry name" value="Prot_kinase_dom"/>
</dbReference>
<feature type="repeat" description="ANK" evidence="7">
    <location>
        <begin position="213"/>
        <end position="245"/>
    </location>
</feature>
<proteinExistence type="predicted"/>
<dbReference type="InterPro" id="IPR020859">
    <property type="entry name" value="ROC"/>
</dbReference>
<reference evidence="12 13" key="1">
    <citation type="submission" date="2022-12" db="EMBL/GenBank/DDBJ databases">
        <title>Chromosome-level genome of Tegillarca granosa.</title>
        <authorList>
            <person name="Kim J."/>
        </authorList>
    </citation>
    <scope>NUCLEOTIDE SEQUENCE [LARGE SCALE GENOMIC DNA]</scope>
    <source>
        <strain evidence="12">Teg-2019</strain>
        <tissue evidence="12">Adductor muscle</tissue>
    </source>
</reference>
<dbReference type="SMART" id="SM00369">
    <property type="entry name" value="LRR_TYP"/>
    <property type="match status" value="5"/>
</dbReference>
<keyword evidence="2" id="KW-0433">Leucine-rich repeat</keyword>
<dbReference type="InterPro" id="IPR011047">
    <property type="entry name" value="Quinoprotein_ADH-like_sf"/>
</dbReference>
<dbReference type="EMBL" id="JARBDR010000214">
    <property type="protein sequence ID" value="KAJ8318755.1"/>
    <property type="molecule type" value="Genomic_DNA"/>
</dbReference>
<feature type="repeat" description="ANK" evidence="7">
    <location>
        <begin position="508"/>
        <end position="536"/>
    </location>
</feature>
<feature type="compositionally biased region" description="Low complexity" evidence="9">
    <location>
        <begin position="1007"/>
        <end position="1023"/>
    </location>
</feature>
<comment type="cofactor">
    <cofactor evidence="1">
        <name>Mg(2+)</name>
        <dbReference type="ChEBI" id="CHEBI:18420"/>
    </cofactor>
</comment>
<dbReference type="Gene3D" id="1.25.40.20">
    <property type="entry name" value="Ankyrin repeat-containing domain"/>
    <property type="match status" value="3"/>
</dbReference>